<dbReference type="EMBL" id="BORB01000011">
    <property type="protein sequence ID" value="GIN57309.1"/>
    <property type="molecule type" value="Genomic_DNA"/>
</dbReference>
<accession>A0ABQ4KJK4</accession>
<organism evidence="1 2">
    <name type="scientific">Lederbergia ruris</name>
    <dbReference type="NCBI Taxonomy" id="217495"/>
    <lineage>
        <taxon>Bacteria</taxon>
        <taxon>Bacillati</taxon>
        <taxon>Bacillota</taxon>
        <taxon>Bacilli</taxon>
        <taxon>Bacillales</taxon>
        <taxon>Bacillaceae</taxon>
        <taxon>Lederbergia</taxon>
    </lineage>
</organism>
<reference evidence="1 2" key="1">
    <citation type="submission" date="2021-03" db="EMBL/GenBank/DDBJ databases">
        <title>Antimicrobial resistance genes in bacteria isolated from Japanese honey, and their potential for conferring macrolide and lincosamide resistance in the American foulbrood pathogen Paenibacillus larvae.</title>
        <authorList>
            <person name="Okamoto M."/>
            <person name="Kumagai M."/>
            <person name="Kanamori H."/>
            <person name="Takamatsu D."/>
        </authorList>
    </citation>
    <scope>NUCLEOTIDE SEQUENCE [LARGE SCALE GENOMIC DNA]</scope>
    <source>
        <strain evidence="1 2">J8TS2</strain>
    </source>
</reference>
<dbReference type="Proteomes" id="UP000679950">
    <property type="component" value="Unassembled WGS sequence"/>
</dbReference>
<proteinExistence type="predicted"/>
<keyword evidence="2" id="KW-1185">Reference proteome</keyword>
<dbReference type="RefSeq" id="WP_212966065.1">
    <property type="nucleotide sequence ID" value="NZ_BORB01000011.1"/>
</dbReference>
<name>A0ABQ4KJK4_9BACI</name>
<evidence type="ECO:0000313" key="1">
    <source>
        <dbReference type="EMBL" id="GIN57309.1"/>
    </source>
</evidence>
<protein>
    <submittedName>
        <fullName evidence="1">Uncharacterized protein</fullName>
    </submittedName>
</protein>
<gene>
    <name evidence="1" type="ORF">J8TS2_16280</name>
</gene>
<evidence type="ECO:0000313" key="2">
    <source>
        <dbReference type="Proteomes" id="UP000679950"/>
    </source>
</evidence>
<comment type="caution">
    <text evidence="1">The sequence shown here is derived from an EMBL/GenBank/DDBJ whole genome shotgun (WGS) entry which is preliminary data.</text>
</comment>
<sequence>MKLYQVRKGQFVYFNNELHRVYSVKPIYKQSVHLVKLKDLTQHLTNASRVERYKPKHLDSFIFNHKAYTLHKDKKAEEGDYILITNPSPDYTDHYSLNEIEIVSSVETHGVITTKFNGVKHIEYLLMVPGRDHDSHPIDYLDKNMADSDLTSADSDHPAKTLQGEMPNIGDVYRKLDGDHAIEAMVVAIDGETVFLGNNLELSLNELNDSEIWEFQYSLLDADHGEDIS</sequence>